<feature type="domain" description="C2H2-type" evidence="17">
    <location>
        <begin position="237"/>
        <end position="264"/>
    </location>
</feature>
<comment type="function">
    <text evidence="12">Transcriptional regulator that plays a role in retinal development and maintenance.</text>
</comment>
<keyword evidence="4" id="KW-0479">Metal-binding</keyword>
<feature type="domain" description="C2H2-type" evidence="17">
    <location>
        <begin position="209"/>
        <end position="236"/>
    </location>
</feature>
<dbReference type="FunFam" id="3.30.160.60:FF:000049">
    <property type="entry name" value="transcriptional repressor CTCF isoform X1"/>
    <property type="match status" value="2"/>
</dbReference>
<dbReference type="PANTHER" id="PTHR24403">
    <property type="entry name" value="ZINC FINGER PROTEIN"/>
    <property type="match status" value="1"/>
</dbReference>
<keyword evidence="6 15" id="KW-0863">Zinc-finger</keyword>
<keyword evidence="11" id="KW-0539">Nucleus</keyword>
<dbReference type="SUPFAM" id="SSF57667">
    <property type="entry name" value="beta-beta-alpha zinc fingers"/>
    <property type="match status" value="5"/>
</dbReference>
<feature type="compositionally biased region" description="Acidic residues" evidence="16">
    <location>
        <begin position="75"/>
        <end position="88"/>
    </location>
</feature>
<evidence type="ECO:0000256" key="5">
    <source>
        <dbReference type="ARBA" id="ARBA00022737"/>
    </source>
</evidence>
<evidence type="ECO:0000256" key="1">
    <source>
        <dbReference type="ARBA" id="ARBA00004123"/>
    </source>
</evidence>
<dbReference type="GO" id="GO:0000976">
    <property type="term" value="F:transcription cis-regulatory region binding"/>
    <property type="evidence" value="ECO:0007669"/>
    <property type="project" value="Ensembl"/>
</dbReference>
<comment type="subcellular location">
    <subcellularLocation>
        <location evidence="1">Nucleus</location>
    </subcellularLocation>
</comment>
<evidence type="ECO:0000256" key="15">
    <source>
        <dbReference type="PROSITE-ProRule" id="PRU00042"/>
    </source>
</evidence>
<dbReference type="InParanoid" id="A0A5F9DT38"/>
<dbReference type="Pfam" id="PF00096">
    <property type="entry name" value="zf-C2H2"/>
    <property type="match status" value="4"/>
</dbReference>
<name>A0A5F9DT38_RABIT</name>
<dbReference type="FunFam" id="3.30.160.60:FF:000558">
    <property type="entry name" value="zinc finger protein 513 isoform X2"/>
    <property type="match status" value="1"/>
</dbReference>
<feature type="compositionally biased region" description="Basic and acidic residues" evidence="16">
    <location>
        <begin position="134"/>
        <end position="146"/>
    </location>
</feature>
<dbReference type="FunFam" id="3.30.160.60:FF:000962">
    <property type="entry name" value="zinc finger protein 513 isoform X1"/>
    <property type="match status" value="1"/>
</dbReference>
<evidence type="ECO:0000256" key="3">
    <source>
        <dbReference type="ARBA" id="ARBA00022553"/>
    </source>
</evidence>
<keyword evidence="9" id="KW-0238">DNA-binding</keyword>
<dbReference type="GeneTree" id="ENSGT00940000158687"/>
<evidence type="ECO:0000313" key="19">
    <source>
        <dbReference type="Proteomes" id="UP000001811"/>
    </source>
</evidence>
<keyword evidence="7" id="KW-0862">Zinc</keyword>
<feature type="domain" description="C2H2-type" evidence="17">
    <location>
        <begin position="477"/>
        <end position="504"/>
    </location>
</feature>
<dbReference type="GO" id="GO:0008270">
    <property type="term" value="F:zinc ion binding"/>
    <property type="evidence" value="ECO:0007669"/>
    <property type="project" value="UniProtKB-KW"/>
</dbReference>
<feature type="region of interest" description="Disordered" evidence="16">
    <location>
        <begin position="281"/>
        <end position="313"/>
    </location>
</feature>
<dbReference type="Ensembl" id="ENSOCUT00000035084.1">
    <property type="protein sequence ID" value="ENSOCUP00000048896.1"/>
    <property type="gene ID" value="ENSOCUG00000017096.3"/>
</dbReference>
<dbReference type="InterPro" id="IPR013087">
    <property type="entry name" value="Znf_C2H2_type"/>
</dbReference>
<comment type="similarity">
    <text evidence="2">Belongs to the krueppel C2H2-type zinc-finger protein family.</text>
</comment>
<dbReference type="InterPro" id="IPR036236">
    <property type="entry name" value="Znf_C2H2_sf"/>
</dbReference>
<accession>A0A5F9DT38</accession>
<dbReference type="FunFam" id="3.30.160.60:FF:000584">
    <property type="entry name" value="Zinc finger protein 513"/>
    <property type="match status" value="1"/>
</dbReference>
<gene>
    <name evidence="18" type="primary">ZNF513</name>
</gene>
<reference evidence="18" key="3">
    <citation type="submission" date="2025-09" db="UniProtKB">
        <authorList>
            <consortium name="Ensembl"/>
        </authorList>
    </citation>
    <scope>IDENTIFICATION</scope>
    <source>
        <strain evidence="18">Thorbecke</strain>
    </source>
</reference>
<dbReference type="FunFam" id="3.30.160.60:FF:000713">
    <property type="entry name" value="Zinc finger protein 513"/>
    <property type="match status" value="1"/>
</dbReference>
<feature type="region of interest" description="Disordered" evidence="16">
    <location>
        <begin position="551"/>
        <end position="602"/>
    </location>
</feature>
<dbReference type="PANTHER" id="PTHR24403:SF66">
    <property type="entry name" value="ZINC FINGER PROTEIN 513"/>
    <property type="match status" value="1"/>
</dbReference>
<keyword evidence="10" id="KW-0804">Transcription</keyword>
<evidence type="ECO:0000256" key="11">
    <source>
        <dbReference type="ARBA" id="ARBA00023242"/>
    </source>
</evidence>
<comment type="subunit">
    <text evidence="13">Binds DNA. Can associate with the proximal promoter regions of PAX6 and SP4, and their known targets including ARR3, RHO, OPN1MW2 and OPN1SW.</text>
</comment>
<dbReference type="PROSITE" id="PS00028">
    <property type="entry name" value="ZINC_FINGER_C2H2_1"/>
    <property type="match status" value="3"/>
</dbReference>
<dbReference type="EMBL" id="AAGW02005694">
    <property type="status" value="NOT_ANNOTATED_CDS"/>
    <property type="molecule type" value="Genomic_DNA"/>
</dbReference>
<evidence type="ECO:0000256" key="2">
    <source>
        <dbReference type="ARBA" id="ARBA00006991"/>
    </source>
</evidence>
<feature type="region of interest" description="Disordered" evidence="16">
    <location>
        <begin position="29"/>
        <end position="151"/>
    </location>
</feature>
<proteinExistence type="inferred from homology"/>
<reference evidence="18" key="2">
    <citation type="submission" date="2025-08" db="UniProtKB">
        <authorList>
            <consortium name="Ensembl"/>
        </authorList>
    </citation>
    <scope>IDENTIFICATION</scope>
    <source>
        <strain evidence="18">Thorbecke</strain>
    </source>
</reference>
<dbReference type="PROSITE" id="PS50157">
    <property type="entry name" value="ZINC_FINGER_C2H2_2"/>
    <property type="match status" value="8"/>
</dbReference>
<feature type="domain" description="C2H2-type" evidence="17">
    <location>
        <begin position="181"/>
        <end position="208"/>
    </location>
</feature>
<feature type="domain" description="C2H2-type" evidence="17">
    <location>
        <begin position="449"/>
        <end position="476"/>
    </location>
</feature>
<evidence type="ECO:0000313" key="18">
    <source>
        <dbReference type="Ensembl" id="ENSOCUP00000048896.1"/>
    </source>
</evidence>
<evidence type="ECO:0000256" key="13">
    <source>
        <dbReference type="ARBA" id="ARBA00064373"/>
    </source>
</evidence>
<evidence type="ECO:0000256" key="8">
    <source>
        <dbReference type="ARBA" id="ARBA00023015"/>
    </source>
</evidence>
<keyword evidence="8" id="KW-0805">Transcription regulation</keyword>
<feature type="domain" description="C2H2-type" evidence="17">
    <location>
        <begin position="421"/>
        <end position="448"/>
    </location>
</feature>
<dbReference type="SMART" id="SM00355">
    <property type="entry name" value="ZnF_C2H2"/>
    <property type="match status" value="8"/>
</dbReference>
<feature type="domain" description="C2H2-type" evidence="17">
    <location>
        <begin position="533"/>
        <end position="560"/>
    </location>
</feature>
<sequence>MKFILFHGVLSREGRGRAAAGRRRFGLEPVTMPRRKQSHPQPVKCEGVKVDPEDSLDEGPGALVLESDLLLGQDLEFEEEEEEEEGDGTSDRLMGFERDSEGDSLGPRPGLPYGLSDDESGGGRALSAESEVEEPARGPGEARGERPGPACQLCGGPTGEGPCCGAGGPGGGPPLPPRLLYSCRLCAFVSHYSSHLKRHMQTHSGEKPFRCGRCPYASAQLVNLTRHTRTHTGEKPYRCPHCPFACSSLGNLRRHQRTHAGPPTPPCPTCGFRCCAPRPTRPPSPTEQEGAVPRRPEGKKPATKGPGTWVGGPKETWILSPRLLVPTDALLLPDLSLHVPPGGASFLPDCGQLRSEGEGLCGTGSEPLPELLFPWTCRGCGQELEEGEGSRLGAAMCGRCMRGEAGGGASGGAQGPSDKGFACSLCPFATHYPNHLARHMKTHSGEKPFRCARCPYASAHLDNLKRHQRVHTGEKPYKCPLCPYACGNLANLKRHGRIHSGDKPFRCSLCNYSCNQSMNLKRHMLRHTGEKPFRCATCAYTTGHWDNYKRHQKVHGHGGPGGPGLSASESWAPPHSPPSVLSSRGPPALGAAGSRALHTDSP</sequence>
<dbReference type="Bgee" id="ENSOCUG00000017096">
    <property type="expression patterns" value="Expressed in testis and 17 other cell types or tissues"/>
</dbReference>
<keyword evidence="5" id="KW-0677">Repeat</keyword>
<dbReference type="GO" id="GO:0060041">
    <property type="term" value="P:retina development in camera-type eye"/>
    <property type="evidence" value="ECO:0007669"/>
    <property type="project" value="Ensembl"/>
</dbReference>
<dbReference type="AlphaFoldDB" id="A0A5F9DT38"/>
<dbReference type="GO" id="GO:0045944">
    <property type="term" value="P:positive regulation of transcription by RNA polymerase II"/>
    <property type="evidence" value="ECO:0007669"/>
    <property type="project" value="TreeGrafter"/>
</dbReference>
<dbReference type="Gene3D" id="3.30.160.60">
    <property type="entry name" value="Classic Zinc Finger"/>
    <property type="match status" value="8"/>
</dbReference>
<evidence type="ECO:0000256" key="14">
    <source>
        <dbReference type="ARBA" id="ARBA00068683"/>
    </source>
</evidence>
<reference evidence="18 19" key="1">
    <citation type="journal article" date="2011" name="Nature">
        <title>A high-resolution map of human evolutionary constraint using 29 mammals.</title>
        <authorList>
            <person name="Lindblad-Toh K."/>
            <person name="Garber M."/>
            <person name="Zuk O."/>
            <person name="Lin M.F."/>
            <person name="Parker B.J."/>
            <person name="Washietl S."/>
            <person name="Kheradpour P."/>
            <person name="Ernst J."/>
            <person name="Jordan G."/>
            <person name="Mauceli E."/>
            <person name="Ward L.D."/>
            <person name="Lowe C.B."/>
            <person name="Holloway A.K."/>
            <person name="Clamp M."/>
            <person name="Gnerre S."/>
            <person name="Alfoldi J."/>
            <person name="Beal K."/>
            <person name="Chang J."/>
            <person name="Clawson H."/>
            <person name="Cuff J."/>
            <person name="Di Palma F."/>
            <person name="Fitzgerald S."/>
            <person name="Flicek P."/>
            <person name="Guttman M."/>
            <person name="Hubisz M.J."/>
            <person name="Jaffe D.B."/>
            <person name="Jungreis I."/>
            <person name="Kent W.J."/>
            <person name="Kostka D."/>
            <person name="Lara M."/>
            <person name="Martins A.L."/>
            <person name="Massingham T."/>
            <person name="Moltke I."/>
            <person name="Raney B.J."/>
            <person name="Rasmussen M.D."/>
            <person name="Robinson J."/>
            <person name="Stark A."/>
            <person name="Vilella A.J."/>
            <person name="Wen J."/>
            <person name="Xie X."/>
            <person name="Zody M.C."/>
            <person name="Baldwin J."/>
            <person name="Bloom T."/>
            <person name="Chin C.W."/>
            <person name="Heiman D."/>
            <person name="Nicol R."/>
            <person name="Nusbaum C."/>
            <person name="Young S."/>
            <person name="Wilkinson J."/>
            <person name="Worley K.C."/>
            <person name="Kovar C.L."/>
            <person name="Muzny D.M."/>
            <person name="Gibbs R.A."/>
            <person name="Cree A."/>
            <person name="Dihn H.H."/>
            <person name="Fowler G."/>
            <person name="Jhangiani S."/>
            <person name="Joshi V."/>
            <person name="Lee S."/>
            <person name="Lewis L.R."/>
            <person name="Nazareth L.V."/>
            <person name="Okwuonu G."/>
            <person name="Santibanez J."/>
            <person name="Warren W.C."/>
            <person name="Mardis E.R."/>
            <person name="Weinstock G.M."/>
            <person name="Wilson R.K."/>
            <person name="Delehaunty K."/>
            <person name="Dooling D."/>
            <person name="Fronik C."/>
            <person name="Fulton L."/>
            <person name="Fulton B."/>
            <person name="Graves T."/>
            <person name="Minx P."/>
            <person name="Sodergren E."/>
            <person name="Birney E."/>
            <person name="Margulies E.H."/>
            <person name="Herrero J."/>
            <person name="Green E.D."/>
            <person name="Haussler D."/>
            <person name="Siepel A."/>
            <person name="Goldman N."/>
            <person name="Pollard K.S."/>
            <person name="Pedersen J.S."/>
            <person name="Lander E.S."/>
            <person name="Kellis M."/>
        </authorList>
    </citation>
    <scope>NUCLEOTIDE SEQUENCE [LARGE SCALE GENOMIC DNA]</scope>
    <source>
        <strain evidence="18 19">Thorbecke inbred</strain>
    </source>
</reference>
<evidence type="ECO:0000256" key="6">
    <source>
        <dbReference type="ARBA" id="ARBA00022771"/>
    </source>
</evidence>
<evidence type="ECO:0000256" key="16">
    <source>
        <dbReference type="SAM" id="MobiDB-lite"/>
    </source>
</evidence>
<dbReference type="GO" id="GO:0005634">
    <property type="term" value="C:nucleus"/>
    <property type="evidence" value="ECO:0007669"/>
    <property type="project" value="UniProtKB-SubCell"/>
</dbReference>
<dbReference type="EMBL" id="AAGW02005695">
    <property type="status" value="NOT_ANNOTATED_CDS"/>
    <property type="molecule type" value="Genomic_DNA"/>
</dbReference>
<feature type="domain" description="C2H2-type" evidence="17">
    <location>
        <begin position="505"/>
        <end position="532"/>
    </location>
</feature>
<evidence type="ECO:0000256" key="9">
    <source>
        <dbReference type="ARBA" id="ARBA00023125"/>
    </source>
</evidence>
<evidence type="ECO:0000256" key="7">
    <source>
        <dbReference type="ARBA" id="ARBA00022833"/>
    </source>
</evidence>
<dbReference type="Proteomes" id="UP000001811">
    <property type="component" value="Chromosome 2"/>
</dbReference>
<dbReference type="FunFam" id="3.30.160.60:FF:000395">
    <property type="entry name" value="zinc finger protein 513"/>
    <property type="match status" value="1"/>
</dbReference>
<evidence type="ECO:0000256" key="4">
    <source>
        <dbReference type="ARBA" id="ARBA00022723"/>
    </source>
</evidence>
<keyword evidence="19" id="KW-1185">Reference proteome</keyword>
<dbReference type="STRING" id="9986.ENSOCUP00000048896"/>
<organism evidence="18 19">
    <name type="scientific">Oryctolagus cuniculus</name>
    <name type="common">Rabbit</name>
    <dbReference type="NCBI Taxonomy" id="9986"/>
    <lineage>
        <taxon>Eukaryota</taxon>
        <taxon>Metazoa</taxon>
        <taxon>Chordata</taxon>
        <taxon>Craniata</taxon>
        <taxon>Vertebrata</taxon>
        <taxon>Euteleostomi</taxon>
        <taxon>Mammalia</taxon>
        <taxon>Eutheria</taxon>
        <taxon>Euarchontoglires</taxon>
        <taxon>Glires</taxon>
        <taxon>Lagomorpha</taxon>
        <taxon>Leporidae</taxon>
        <taxon>Oryctolagus</taxon>
    </lineage>
</organism>
<keyword evidence="3" id="KW-0597">Phosphoprotein</keyword>
<evidence type="ECO:0000259" key="17">
    <source>
        <dbReference type="PROSITE" id="PS50157"/>
    </source>
</evidence>
<dbReference type="FunCoup" id="A0A5F9DT38">
    <property type="interactions" value="973"/>
</dbReference>
<evidence type="ECO:0000256" key="10">
    <source>
        <dbReference type="ARBA" id="ARBA00023163"/>
    </source>
</evidence>
<dbReference type="InterPro" id="IPR050688">
    <property type="entry name" value="Zinc_finger/UBP_domain"/>
</dbReference>
<dbReference type="FunFam" id="3.30.160.60:FF:000123">
    <property type="entry name" value="transcriptional repressor CTCF isoform X1"/>
    <property type="match status" value="1"/>
</dbReference>
<protein>
    <recommendedName>
        <fullName evidence="14">Zinc finger protein 513</fullName>
    </recommendedName>
</protein>
<evidence type="ECO:0000256" key="12">
    <source>
        <dbReference type="ARBA" id="ARBA00053347"/>
    </source>
</evidence>
<dbReference type="SMR" id="A0A5F9DT38"/>